<feature type="domain" description="RNA polymerase III subunit RPC82-related helix-turn-helix" evidence="8">
    <location>
        <begin position="9"/>
        <end position="67"/>
    </location>
</feature>
<accession>A0A426ZLW5</accession>
<dbReference type="EMBL" id="AMZH03005983">
    <property type="protein sequence ID" value="RRT64978.1"/>
    <property type="molecule type" value="Genomic_DNA"/>
</dbReference>
<gene>
    <name evidence="9" type="ORF">B296_00019567</name>
</gene>
<dbReference type="InterPro" id="IPR039748">
    <property type="entry name" value="RPC3"/>
</dbReference>
<evidence type="ECO:0000256" key="2">
    <source>
        <dbReference type="ARBA" id="ARBA00007206"/>
    </source>
</evidence>
<dbReference type="Proteomes" id="UP000287651">
    <property type="component" value="Unassembled WGS sequence"/>
</dbReference>
<dbReference type="PANTHER" id="PTHR12949:SF0">
    <property type="entry name" value="DNA-DIRECTED RNA POLYMERASE III SUBUNIT RPC3"/>
    <property type="match status" value="1"/>
</dbReference>
<evidence type="ECO:0000256" key="6">
    <source>
        <dbReference type="ARBA" id="ARBA00023242"/>
    </source>
</evidence>
<evidence type="ECO:0000256" key="3">
    <source>
        <dbReference type="ARBA" id="ARBA00016689"/>
    </source>
</evidence>
<evidence type="ECO:0000313" key="10">
    <source>
        <dbReference type="Proteomes" id="UP000287651"/>
    </source>
</evidence>
<dbReference type="InterPro" id="IPR036388">
    <property type="entry name" value="WH-like_DNA-bd_sf"/>
</dbReference>
<evidence type="ECO:0000259" key="8">
    <source>
        <dbReference type="Pfam" id="PF08221"/>
    </source>
</evidence>
<name>A0A426ZLW5_ENSVE</name>
<evidence type="ECO:0000256" key="7">
    <source>
        <dbReference type="RuleBase" id="RU367076"/>
    </source>
</evidence>
<comment type="similarity">
    <text evidence="2 7">Belongs to the eukaryotic RPC3/POLR3C RNA polymerase subunit family.</text>
</comment>
<evidence type="ECO:0000256" key="1">
    <source>
        <dbReference type="ARBA" id="ARBA00004123"/>
    </source>
</evidence>
<dbReference type="Gene3D" id="1.10.10.10">
    <property type="entry name" value="Winged helix-like DNA-binding domain superfamily/Winged helix DNA-binding domain"/>
    <property type="match status" value="1"/>
</dbReference>
<protein>
    <recommendedName>
        <fullName evidence="3 7">DNA-directed RNA polymerase III subunit RPC3</fullName>
        <shortName evidence="7">RNA polymerase III subunit C3</shortName>
    </recommendedName>
</protein>
<dbReference type="Pfam" id="PF08221">
    <property type="entry name" value="HTH_9"/>
    <property type="match status" value="1"/>
</dbReference>
<keyword evidence="6 7" id="KW-0539">Nucleus</keyword>
<dbReference type="AlphaFoldDB" id="A0A426ZLW5"/>
<evidence type="ECO:0000256" key="4">
    <source>
        <dbReference type="ARBA" id="ARBA00022478"/>
    </source>
</evidence>
<comment type="function">
    <text evidence="7">DNA-dependent RNA polymerase catalyzes the transcription of DNA into RNA using the four ribonucleoside triphosphates as substrates. Specific core component of RNA polymerase III which synthesizes small RNAs, such as 5S rRNA and tRNAs.</text>
</comment>
<dbReference type="FunFam" id="1.10.10.10:FF:000218">
    <property type="entry name" value="DNA-directed RNA polymerase III subunit RPC3"/>
    <property type="match status" value="1"/>
</dbReference>
<keyword evidence="5 7" id="KW-0804">Transcription</keyword>
<comment type="subcellular location">
    <subcellularLocation>
        <location evidence="1 7">Nucleus</location>
    </subcellularLocation>
</comment>
<dbReference type="InterPro" id="IPR013197">
    <property type="entry name" value="RNA_pol_III_RPC82-rel_HTH"/>
</dbReference>
<dbReference type="PANTHER" id="PTHR12949">
    <property type="entry name" value="RNA POLYMERASE III DNA DIRECTED -RELATED"/>
    <property type="match status" value="1"/>
</dbReference>
<dbReference type="GO" id="GO:0003697">
    <property type="term" value="F:single-stranded DNA binding"/>
    <property type="evidence" value="ECO:0007669"/>
    <property type="project" value="UniProtKB-UniRule"/>
</dbReference>
<proteinExistence type="inferred from homology"/>
<evidence type="ECO:0000256" key="5">
    <source>
        <dbReference type="ARBA" id="ARBA00023163"/>
    </source>
</evidence>
<dbReference type="GO" id="GO:0005666">
    <property type="term" value="C:RNA polymerase III complex"/>
    <property type="evidence" value="ECO:0007669"/>
    <property type="project" value="UniProtKB-UniRule"/>
</dbReference>
<comment type="subunit">
    <text evidence="7">Component of the RNA polymerase III (Pol III) complex consisting of 17 subunits.</text>
</comment>
<sequence>MVSQDGLNLAVSLMTSHFGDLVAVCGCLLRGGTLSLQEIVRRTELSNSQVKNGLLVLIQHNCVQAFSVPKQVGAGAATKSLTQYMALFDNILHRMRFPKFLAIVRDDLGPQVNFCLSLLSSD</sequence>
<comment type="caution">
    <text evidence="9">The sequence shown here is derived from an EMBL/GenBank/DDBJ whole genome shotgun (WGS) entry which is preliminary data.</text>
</comment>
<reference evidence="9 10" key="1">
    <citation type="journal article" date="2014" name="Agronomy (Basel)">
        <title>A Draft Genome Sequence for Ensete ventricosum, the Drought-Tolerant Tree Against Hunger.</title>
        <authorList>
            <person name="Harrison J."/>
            <person name="Moore K.A."/>
            <person name="Paszkiewicz K."/>
            <person name="Jones T."/>
            <person name="Grant M."/>
            <person name="Ambacheew D."/>
            <person name="Muzemil S."/>
            <person name="Studholme D.J."/>
        </authorList>
    </citation>
    <scope>NUCLEOTIDE SEQUENCE [LARGE SCALE GENOMIC DNA]</scope>
</reference>
<organism evidence="9 10">
    <name type="scientific">Ensete ventricosum</name>
    <name type="common">Abyssinian banana</name>
    <name type="synonym">Musa ensete</name>
    <dbReference type="NCBI Taxonomy" id="4639"/>
    <lineage>
        <taxon>Eukaryota</taxon>
        <taxon>Viridiplantae</taxon>
        <taxon>Streptophyta</taxon>
        <taxon>Embryophyta</taxon>
        <taxon>Tracheophyta</taxon>
        <taxon>Spermatophyta</taxon>
        <taxon>Magnoliopsida</taxon>
        <taxon>Liliopsida</taxon>
        <taxon>Zingiberales</taxon>
        <taxon>Musaceae</taxon>
        <taxon>Ensete</taxon>
    </lineage>
</organism>
<evidence type="ECO:0000313" key="9">
    <source>
        <dbReference type="EMBL" id="RRT64978.1"/>
    </source>
</evidence>
<keyword evidence="4 7" id="KW-0240">DNA-directed RNA polymerase</keyword>